<reference evidence="3 4" key="1">
    <citation type="journal article" date="2015" name="Genome Biol. Evol.">
        <title>Comparative Genomics of a Bacterivorous Green Alga Reveals Evolutionary Causalities and Consequences of Phago-Mixotrophic Mode of Nutrition.</title>
        <authorList>
            <person name="Burns J.A."/>
            <person name="Paasch A."/>
            <person name="Narechania A."/>
            <person name="Kim E."/>
        </authorList>
    </citation>
    <scope>NUCLEOTIDE SEQUENCE [LARGE SCALE GENOMIC DNA]</scope>
    <source>
        <strain evidence="3 4">PLY_AMNH</strain>
    </source>
</reference>
<dbReference type="Proteomes" id="UP001190700">
    <property type="component" value="Unassembled WGS sequence"/>
</dbReference>
<feature type="compositionally biased region" description="Polar residues" evidence="1">
    <location>
        <begin position="356"/>
        <end position="373"/>
    </location>
</feature>
<evidence type="ECO:0000259" key="2">
    <source>
        <dbReference type="Pfam" id="PF15072"/>
    </source>
</evidence>
<dbReference type="AlphaFoldDB" id="A0AAE0C9I7"/>
<feature type="compositionally biased region" description="Basic and acidic residues" evidence="1">
    <location>
        <begin position="469"/>
        <end position="488"/>
    </location>
</feature>
<dbReference type="Pfam" id="PF15072">
    <property type="entry name" value="HROB"/>
    <property type="match status" value="1"/>
</dbReference>
<sequence>MHEDDDDLDALGVFVDDACPDMRPFLRDSIQATSHALPSLTSSRQSASRPNEVTSAASHRHGSNVRLERLLEEPLKPPARVSSAAEWTREPYATPIVTPNTGDATPSSTPQHRAPQTDAHSSAVAHHAKAMVPARIPGPLGALMSARPPETTADACVRTLSSSPQQGGGVDLQAPPWLAALATLDLTHFDESSPFLGFPVRRIKSRGEPVRIPQAVLVVSRLRRTEFGNRVGLFQDPTGVIEGSIEGAAMEAHTDIAIGAVLVLTQVAVLVCGKSRYLTIAEENVLQVFGPNALEHESTTPQVQRSRTMPPANSTWAPAYSFEAAAVSTVDPRPAIDPHHPSSHPDPLHNTRHRSPQSTPYANPSWSQPTQHRSSPSAPPPAVCSGPSLGRQRREPTAHTPLQHRWAEPHIAASQRHTAFGVNGDQGERRLEELFGLGELDTDEGHQERGSPRVHVQPHLNTKTSVNCGRRDEGEAGEQRMGIEKPTADDEEDDLDQLMAPLEAEDMAFVAAYKRSRTSR</sequence>
<feature type="compositionally biased region" description="Polar residues" evidence="1">
    <location>
        <begin position="97"/>
        <end position="111"/>
    </location>
</feature>
<proteinExistence type="predicted"/>
<feature type="region of interest" description="Disordered" evidence="1">
    <location>
        <begin position="442"/>
        <end position="493"/>
    </location>
</feature>
<accession>A0AAE0C9I7</accession>
<dbReference type="PANTHER" id="PTHR14523:SF1">
    <property type="entry name" value="HOMOLOGOUS RECOMBINATION OB-FOLD PROTEIN"/>
    <property type="match status" value="1"/>
</dbReference>
<protein>
    <recommendedName>
        <fullName evidence="2">Homologous recombination OB-fold protein OB-fold domain-containing protein</fullName>
    </recommendedName>
</protein>
<dbReference type="InterPro" id="IPR058570">
    <property type="entry name" value="HROB_OB"/>
</dbReference>
<keyword evidence="4" id="KW-1185">Reference proteome</keyword>
<gene>
    <name evidence="3" type="ORF">CYMTET_39711</name>
</gene>
<evidence type="ECO:0000313" key="4">
    <source>
        <dbReference type="Proteomes" id="UP001190700"/>
    </source>
</evidence>
<evidence type="ECO:0000256" key="1">
    <source>
        <dbReference type="SAM" id="MobiDB-lite"/>
    </source>
</evidence>
<evidence type="ECO:0000313" key="3">
    <source>
        <dbReference type="EMBL" id="KAK3250936.1"/>
    </source>
</evidence>
<dbReference type="GO" id="GO:0000725">
    <property type="term" value="P:recombinational repair"/>
    <property type="evidence" value="ECO:0007669"/>
    <property type="project" value="InterPro"/>
</dbReference>
<feature type="compositionally biased region" description="Polar residues" evidence="1">
    <location>
        <begin position="36"/>
        <end position="57"/>
    </location>
</feature>
<dbReference type="PANTHER" id="PTHR14523">
    <property type="entry name" value="UNCHARACTERIZED PROTEIN C17ORF53 HOMOLOG"/>
    <property type="match status" value="1"/>
</dbReference>
<organism evidence="3 4">
    <name type="scientific">Cymbomonas tetramitiformis</name>
    <dbReference type="NCBI Taxonomy" id="36881"/>
    <lineage>
        <taxon>Eukaryota</taxon>
        <taxon>Viridiplantae</taxon>
        <taxon>Chlorophyta</taxon>
        <taxon>Pyramimonadophyceae</taxon>
        <taxon>Pyramimonadales</taxon>
        <taxon>Pyramimonadaceae</taxon>
        <taxon>Cymbomonas</taxon>
    </lineage>
</organism>
<comment type="caution">
    <text evidence="3">The sequence shown here is derived from an EMBL/GenBank/DDBJ whole genome shotgun (WGS) entry which is preliminary data.</text>
</comment>
<name>A0AAE0C9I7_9CHLO</name>
<feature type="domain" description="Homologous recombination OB-fold protein OB-fold" evidence="2">
    <location>
        <begin position="211"/>
        <end position="291"/>
    </location>
</feature>
<feature type="region of interest" description="Disordered" evidence="1">
    <location>
        <begin position="331"/>
        <end position="410"/>
    </location>
</feature>
<dbReference type="InterPro" id="IPR028045">
    <property type="entry name" value="HROB"/>
</dbReference>
<feature type="region of interest" description="Disordered" evidence="1">
    <location>
        <begin position="36"/>
        <end position="66"/>
    </location>
</feature>
<dbReference type="EMBL" id="LGRX02026404">
    <property type="protein sequence ID" value="KAK3250936.1"/>
    <property type="molecule type" value="Genomic_DNA"/>
</dbReference>
<feature type="region of interest" description="Disordered" evidence="1">
    <location>
        <begin position="91"/>
        <end position="115"/>
    </location>
</feature>